<feature type="transmembrane region" description="Helical" evidence="1">
    <location>
        <begin position="152"/>
        <end position="171"/>
    </location>
</feature>
<sequence length="507" mass="51021">MTPPALDETRAVLALVRGGRRRARRGGVAYQVYVGVLVAAVAGPTAWASVRDALESTADPGRAVALAPFAVAVTALAVLWGSVREGVLRGPVSVDAAVIDWVLPSPVRWETVLGSAFARGVAVRAAAGAALCLIVLFVLWRTVLPLPPVPGAALATSALAGALLGTLSAALRASGPTWIRRSWYAALLLLLASAAALAWKGVPGASGALWSGPWGWAAQGVVGEPSAWAGLAALAVVTVCALVFAARRLSSRTFGELRRGAELTGGLKAGLWLVDPGWAAGTGETARADFSASVRVPLPTLPVLAPAWRDLVTLLRDVDRLLRSAVLTVLALLAAQSPGPAGVAASCGLLYLAVSALTEGARSCAGDPGRTRYLPLRPETLALAFGLTPLAVAGTLTAVGAAALAGLGADPAGLARVALLLPAAVATALAGAYRGFLPQAALTGIDTPFGNSVPFQVAFWHGAGPVTLTVIALVALPGGPAGAAWLAAGTALAALWAARRGARALTA</sequence>
<dbReference type="InterPro" id="IPR046264">
    <property type="entry name" value="DUF6297"/>
</dbReference>
<evidence type="ECO:0008006" key="4">
    <source>
        <dbReference type="Google" id="ProtNLM"/>
    </source>
</evidence>
<keyword evidence="1" id="KW-1133">Transmembrane helix</keyword>
<dbReference type="EMBL" id="RJKE01000001">
    <property type="protein sequence ID" value="ROO91226.1"/>
    <property type="molecule type" value="Genomic_DNA"/>
</dbReference>
<feature type="transmembrane region" description="Helical" evidence="1">
    <location>
        <begin position="183"/>
        <end position="202"/>
    </location>
</feature>
<comment type="caution">
    <text evidence="2">The sequence shown here is derived from an EMBL/GenBank/DDBJ whole genome shotgun (WGS) entry which is preliminary data.</text>
</comment>
<accession>A0A3N1DCM7</accession>
<dbReference type="Proteomes" id="UP000272400">
    <property type="component" value="Unassembled WGS sequence"/>
</dbReference>
<dbReference type="Pfam" id="PF19814">
    <property type="entry name" value="DUF6297"/>
    <property type="match status" value="1"/>
</dbReference>
<keyword evidence="1" id="KW-0472">Membrane</keyword>
<feature type="transmembrane region" description="Helical" evidence="1">
    <location>
        <begin position="121"/>
        <end position="140"/>
    </location>
</feature>
<feature type="transmembrane region" description="Helical" evidence="1">
    <location>
        <begin position="457"/>
        <end position="476"/>
    </location>
</feature>
<dbReference type="AlphaFoldDB" id="A0A3N1DCM7"/>
<feature type="transmembrane region" description="Helical" evidence="1">
    <location>
        <begin position="227"/>
        <end position="246"/>
    </location>
</feature>
<gene>
    <name evidence="2" type="ORF">EDD29_8978</name>
</gene>
<protein>
    <recommendedName>
        <fullName evidence="4">ABC-2 type transport system permease protein</fullName>
    </recommendedName>
</protein>
<evidence type="ECO:0000256" key="1">
    <source>
        <dbReference type="SAM" id="Phobius"/>
    </source>
</evidence>
<keyword evidence="1" id="KW-0812">Transmembrane</keyword>
<evidence type="ECO:0000313" key="2">
    <source>
        <dbReference type="EMBL" id="ROO91226.1"/>
    </source>
</evidence>
<organism evidence="2 3">
    <name type="scientific">Actinocorallia herbida</name>
    <dbReference type="NCBI Taxonomy" id="58109"/>
    <lineage>
        <taxon>Bacteria</taxon>
        <taxon>Bacillati</taxon>
        <taxon>Actinomycetota</taxon>
        <taxon>Actinomycetes</taxon>
        <taxon>Streptosporangiales</taxon>
        <taxon>Thermomonosporaceae</taxon>
        <taxon>Actinocorallia</taxon>
    </lineage>
</organism>
<reference evidence="2 3" key="1">
    <citation type="submission" date="2018-11" db="EMBL/GenBank/DDBJ databases">
        <title>Sequencing the genomes of 1000 actinobacteria strains.</title>
        <authorList>
            <person name="Klenk H.-P."/>
        </authorList>
    </citation>
    <scope>NUCLEOTIDE SEQUENCE [LARGE SCALE GENOMIC DNA]</scope>
    <source>
        <strain evidence="2 3">DSM 44254</strain>
    </source>
</reference>
<feature type="transmembrane region" description="Helical" evidence="1">
    <location>
        <begin position="62"/>
        <end position="83"/>
    </location>
</feature>
<name>A0A3N1DCM7_9ACTN</name>
<feature type="transmembrane region" description="Helical" evidence="1">
    <location>
        <begin position="30"/>
        <end position="50"/>
    </location>
</feature>
<evidence type="ECO:0000313" key="3">
    <source>
        <dbReference type="Proteomes" id="UP000272400"/>
    </source>
</evidence>
<proteinExistence type="predicted"/>
<feature type="transmembrane region" description="Helical" evidence="1">
    <location>
        <begin position="380"/>
        <end position="407"/>
    </location>
</feature>
<feature type="transmembrane region" description="Helical" evidence="1">
    <location>
        <begin position="413"/>
        <end position="436"/>
    </location>
</feature>
<feature type="transmembrane region" description="Helical" evidence="1">
    <location>
        <begin position="482"/>
        <end position="498"/>
    </location>
</feature>
<keyword evidence="3" id="KW-1185">Reference proteome</keyword>